<evidence type="ECO:0000313" key="4">
    <source>
        <dbReference type="Proteomes" id="UP001476282"/>
    </source>
</evidence>
<dbReference type="PANTHER" id="PTHR48081:SF6">
    <property type="entry name" value="PEPTIDASE S9 PROLYL OLIGOPEPTIDASE CATALYTIC DOMAIN-CONTAINING PROTEIN"/>
    <property type="match status" value="1"/>
</dbReference>
<evidence type="ECO:0000259" key="2">
    <source>
        <dbReference type="Pfam" id="PF20434"/>
    </source>
</evidence>
<sequence>MLIGLVLVGMTMAAEWTPLWETEAPGAPKPAEGTEKVGDRAAYTDIGQPQYFLHSAEGKATGQGVVIFPGGGYTVAMMDHEGHEFGQWLAGRGITAMVVKYRVSGRDELGYHFPVPYLDARRAIRTMRAHAEEWGIDPGKIGVMGFSAGGHLASLCATKFDEAFDQETKDKIDQLSCRPDFAVLVYPVISMGDITHQGSRRRLAGPDPSKELLEALSTERQVSEKAPPCFLLTTSDDMVDCRNSLRFAEACKAHGVPVALHMFEQGGHGYGLHGNGNLAVWPELLEAWLKARR</sequence>
<dbReference type="EMBL" id="BAABRI010000010">
    <property type="protein sequence ID" value="GAA5482775.1"/>
    <property type="molecule type" value="Genomic_DNA"/>
</dbReference>
<evidence type="ECO:0000313" key="3">
    <source>
        <dbReference type="EMBL" id="GAA5482775.1"/>
    </source>
</evidence>
<dbReference type="Pfam" id="PF20434">
    <property type="entry name" value="BD-FAE"/>
    <property type="match status" value="1"/>
</dbReference>
<dbReference type="Proteomes" id="UP001476282">
    <property type="component" value="Unassembled WGS sequence"/>
</dbReference>
<comment type="caution">
    <text evidence="3">The sequence shown here is derived from an EMBL/GenBank/DDBJ whole genome shotgun (WGS) entry which is preliminary data.</text>
</comment>
<reference evidence="3 4" key="1">
    <citation type="submission" date="2024-02" db="EMBL/GenBank/DDBJ databases">
        <title>Haloferula sargassicola NBRC 104335.</title>
        <authorList>
            <person name="Ichikawa N."/>
            <person name="Katano-Makiyama Y."/>
            <person name="Hidaka K."/>
        </authorList>
    </citation>
    <scope>NUCLEOTIDE SEQUENCE [LARGE SCALE GENOMIC DNA]</scope>
    <source>
        <strain evidence="3 4">NBRC 104335</strain>
    </source>
</reference>
<dbReference type="InterPro" id="IPR029058">
    <property type="entry name" value="AB_hydrolase_fold"/>
</dbReference>
<keyword evidence="1" id="KW-0378">Hydrolase</keyword>
<evidence type="ECO:0000256" key="1">
    <source>
        <dbReference type="ARBA" id="ARBA00022801"/>
    </source>
</evidence>
<gene>
    <name evidence="3" type="ORF">Hsar01_01999</name>
</gene>
<protein>
    <recommendedName>
        <fullName evidence="2">BD-FAE-like domain-containing protein</fullName>
    </recommendedName>
</protein>
<dbReference type="InterPro" id="IPR050300">
    <property type="entry name" value="GDXG_lipolytic_enzyme"/>
</dbReference>
<accession>A0ABP9UMG2</accession>
<proteinExistence type="predicted"/>
<dbReference type="Gene3D" id="3.40.50.1820">
    <property type="entry name" value="alpha/beta hydrolase"/>
    <property type="match status" value="1"/>
</dbReference>
<organism evidence="3 4">
    <name type="scientific">Haloferula sargassicola</name>
    <dbReference type="NCBI Taxonomy" id="490096"/>
    <lineage>
        <taxon>Bacteria</taxon>
        <taxon>Pseudomonadati</taxon>
        <taxon>Verrucomicrobiota</taxon>
        <taxon>Verrucomicrobiia</taxon>
        <taxon>Verrucomicrobiales</taxon>
        <taxon>Verrucomicrobiaceae</taxon>
        <taxon>Haloferula</taxon>
    </lineage>
</organism>
<feature type="domain" description="BD-FAE-like" evidence="2">
    <location>
        <begin position="59"/>
        <end position="249"/>
    </location>
</feature>
<dbReference type="InterPro" id="IPR049492">
    <property type="entry name" value="BD-FAE-like_dom"/>
</dbReference>
<dbReference type="PANTHER" id="PTHR48081">
    <property type="entry name" value="AB HYDROLASE SUPERFAMILY PROTEIN C4A8.06C"/>
    <property type="match status" value="1"/>
</dbReference>
<dbReference type="SUPFAM" id="SSF53474">
    <property type="entry name" value="alpha/beta-Hydrolases"/>
    <property type="match status" value="1"/>
</dbReference>
<keyword evidence="4" id="KW-1185">Reference proteome</keyword>
<name>A0ABP9UMG2_9BACT</name>